<evidence type="ECO:0000256" key="2">
    <source>
        <dbReference type="ARBA" id="ARBA00022692"/>
    </source>
</evidence>
<dbReference type="EMBL" id="JACJJC010000016">
    <property type="protein sequence ID" value="MBM6704699.1"/>
    <property type="molecule type" value="Genomic_DNA"/>
</dbReference>
<dbReference type="Pfam" id="PF04357">
    <property type="entry name" value="TamB"/>
    <property type="match status" value="1"/>
</dbReference>
<keyword evidence="3 6" id="KW-1133">Transmembrane helix</keyword>
<dbReference type="PANTHER" id="PTHR36985">
    <property type="entry name" value="TRANSLOCATION AND ASSEMBLY MODULE SUBUNIT TAMB"/>
    <property type="match status" value="1"/>
</dbReference>
<proteinExistence type="predicted"/>
<feature type="region of interest" description="Disordered" evidence="5">
    <location>
        <begin position="287"/>
        <end position="326"/>
    </location>
</feature>
<dbReference type="InterPro" id="IPR007452">
    <property type="entry name" value="TamB_C"/>
</dbReference>
<evidence type="ECO:0000256" key="3">
    <source>
        <dbReference type="ARBA" id="ARBA00022989"/>
    </source>
</evidence>
<keyword evidence="2 6" id="KW-0812">Transmembrane</keyword>
<accession>A0ABS2DTL8</accession>
<organism evidence="8 9">
    <name type="scientific">Sutterella massiliensis</name>
    <dbReference type="NCBI Taxonomy" id="1816689"/>
    <lineage>
        <taxon>Bacteria</taxon>
        <taxon>Pseudomonadati</taxon>
        <taxon>Pseudomonadota</taxon>
        <taxon>Betaproteobacteria</taxon>
        <taxon>Burkholderiales</taxon>
        <taxon>Sutterellaceae</taxon>
        <taxon>Sutterella</taxon>
    </lineage>
</organism>
<feature type="domain" description="Translocation and assembly module TamB C-terminal" evidence="7">
    <location>
        <begin position="1330"/>
        <end position="1667"/>
    </location>
</feature>
<comment type="caution">
    <text evidence="8">The sequence shown here is derived from an EMBL/GenBank/DDBJ whole genome shotgun (WGS) entry which is preliminary data.</text>
</comment>
<dbReference type="RefSeq" id="WP_205103902.1">
    <property type="nucleotide sequence ID" value="NZ_JACJJC010000016.1"/>
</dbReference>
<evidence type="ECO:0000256" key="4">
    <source>
        <dbReference type="ARBA" id="ARBA00023136"/>
    </source>
</evidence>
<feature type="transmembrane region" description="Helical" evidence="6">
    <location>
        <begin position="24"/>
        <end position="47"/>
    </location>
</feature>
<protein>
    <submittedName>
        <fullName evidence="8">Translocation/assembly module TamB</fullName>
    </submittedName>
</protein>
<keyword evidence="9" id="KW-1185">Reference proteome</keyword>
<reference evidence="8 9" key="1">
    <citation type="journal article" date="2021" name="Sci. Rep.">
        <title>The distribution of antibiotic resistance genes in chicken gut microbiota commensals.</title>
        <authorList>
            <person name="Juricova H."/>
            <person name="Matiasovicova J."/>
            <person name="Kubasova T."/>
            <person name="Cejkova D."/>
            <person name="Rychlik I."/>
        </authorList>
    </citation>
    <scope>NUCLEOTIDE SEQUENCE [LARGE SCALE GENOMIC DNA]</scope>
    <source>
        <strain evidence="8 9">An829</strain>
    </source>
</reference>
<sequence>MPDANEKNFKPAKPAKAAKYFKRVAALFCGLFVLLVLFAGVLAWLVLTPSGLSAAAALAERFVPGLRLESIEGDWRDLRLKNLAFKMDGLDVSASGIELGIDLDALLDRKVRVTRLALSGVKTTVETQKLASAPTEPEPAPSAPLDLAAIPDISLESVELADIDVTVDGHTIGLEHFAARADWARGQLALPTLTLRGARYGASGVEAGIERLETAFDWNGRVAALPKFVVEGIRAAFPGTEIRLERFLTAASADATIERVDGVQVAEVRFEGLDAYVQTAAQTFPAEEADKARASEVPRNADSQRESVDTAAMGESPEAEGTVPQSEAALQKLKAPFPISVARIAIENAKAALDGHTVALERFETGLDWEASLLTVKPVRVTGLSAALAQTGPVKSEEKATENDKKPTEKSVDAGLRQPAVRTQAASETQSADGKKQGPGEMLEALFEKPLFNQLPTVALPLDIVLEGFEAADWTVSGLPGAGDIAPVSPWRLNRLAFRASAKDASVALEGLSLDSSALLMEADALVTMRDEWSAQLHAAASADIAPFAPALGLKKAPTTLEVDVSGEVLKKLSADVRLSGPVAASAHLGAELAAANLPFELRLTVPQAAWPLPGADLRAVTAEKAEPRTQKATAQAVGKATSENAKQNAQKTKAAKVAKATNATKASAAQKNVAKAGGKAASGAASAESPSRYELKGFEFAVGGSVKAWQATMQGKATVDMPSAGLKAPLAADLKLAAAGTPSRAAISDLSVTTEIGRVALSGNAEWLRNLAWHAQANVEGVDAKKLLPKLPLTLDVKTNAEGTVGLLDRPGSWRVALSNLSADGLIQGGLIRLRGAASADSDRHAEIPGLSFTLGKNNLELKGKADDVRNISLDLKVDVPGLLNTIPGLKGKASGYVRLSGSAFRPAVSADLRAQGIGWQDTFSVNDIRLKADVKNHVERRLRRSQPLAMPAAGVTASASNREAAKDAPNVSTAAAAPSGARGPMPPRKRPVFTTEQTMQHIADAIASGELEGSLRLNVTGIRVGTTSIDAVTFTTTGRETAMKLGLKVEGGPVEGEVGLSGGLNRNTLDWKGKLTGTHFATPAGGWSQKTDIPLDFRFAEMTLRVGKHCWTNEHAEVCVPEPMVLGRKGSAKLSLTKLDMAILKPYLRKRDRVSGTLTGEADMRWDLDREALPEVRVSIKGDGLHGQTRYQGIRFPLTLERLRLRAALEKGRASAGLEVRPEGNGLLTADLTVDDLMGERRLGGEMRIEDVTPSLLKPFLAQGETAEGRMNAALRAGGTLKAPALYGDFRLDDLSFDATYLPVDMKPSNLLLRFTGQRSELEAALKTGTGDVRITGDASWSDLNDWRAQLSVKSDKIRVAMPPMIEVDVETDVHAVATPALIELAGTVDIPWANITVGDLPASGTSVSKDEVILDENLERVATPGSPIALKSAILVRVGERVAIDAFGLKAGLKGGIHIVQNDDKLGLNGQISIPYGRFHAYGQDLIVQKGTVFFNGPAENPSLDIEAIRNPDVTEDGVTAGIRVGGTASNPKVTLFSEPAKSQSETLSYLIRGQGLGSDDEGGSSAMTSMLIGLGATTGNGIVGEIGDTLGIKGLGLDTTGVGENSQVVVSGYVLPGLQVKYGVGIFDSLATLTLRYRLMPRLYLEAVSSVDQALDLLYRFDF</sequence>
<keyword evidence="4 6" id="KW-0472">Membrane</keyword>
<name>A0ABS2DTL8_9BURK</name>
<evidence type="ECO:0000313" key="9">
    <source>
        <dbReference type="Proteomes" id="UP000715095"/>
    </source>
</evidence>
<feature type="compositionally biased region" description="Basic and acidic residues" evidence="5">
    <location>
        <begin position="395"/>
        <end position="412"/>
    </location>
</feature>
<evidence type="ECO:0000313" key="8">
    <source>
        <dbReference type="EMBL" id="MBM6704699.1"/>
    </source>
</evidence>
<feature type="region of interest" description="Disordered" evidence="5">
    <location>
        <begin position="390"/>
        <end position="438"/>
    </location>
</feature>
<feature type="region of interest" description="Disordered" evidence="5">
    <location>
        <begin position="944"/>
        <end position="993"/>
    </location>
</feature>
<evidence type="ECO:0000259" key="7">
    <source>
        <dbReference type="Pfam" id="PF04357"/>
    </source>
</evidence>
<feature type="region of interest" description="Disordered" evidence="5">
    <location>
        <begin position="624"/>
        <end position="657"/>
    </location>
</feature>
<dbReference type="PANTHER" id="PTHR36985:SF1">
    <property type="entry name" value="TRANSLOCATION AND ASSEMBLY MODULE SUBUNIT TAMB"/>
    <property type="match status" value="1"/>
</dbReference>
<feature type="compositionally biased region" description="Low complexity" evidence="5">
    <location>
        <begin position="645"/>
        <end position="657"/>
    </location>
</feature>
<evidence type="ECO:0000256" key="1">
    <source>
        <dbReference type="ARBA" id="ARBA00004167"/>
    </source>
</evidence>
<gene>
    <name evidence="8" type="ORF">H6A60_09415</name>
</gene>
<evidence type="ECO:0000256" key="6">
    <source>
        <dbReference type="SAM" id="Phobius"/>
    </source>
</evidence>
<evidence type="ECO:0000256" key="5">
    <source>
        <dbReference type="SAM" id="MobiDB-lite"/>
    </source>
</evidence>
<dbReference type="Proteomes" id="UP000715095">
    <property type="component" value="Unassembled WGS sequence"/>
</dbReference>
<comment type="subcellular location">
    <subcellularLocation>
        <location evidence="1">Membrane</location>
        <topology evidence="1">Single-pass membrane protein</topology>
    </subcellularLocation>
</comment>